<feature type="transmembrane region" description="Helical" evidence="7">
    <location>
        <begin position="424"/>
        <end position="445"/>
    </location>
</feature>
<accession>A0A450U7T4</accession>
<reference evidence="10" key="1">
    <citation type="submission" date="2019-02" db="EMBL/GenBank/DDBJ databases">
        <authorList>
            <person name="Gruber-Vodicka R. H."/>
            <person name="Seah K. B. B."/>
        </authorList>
    </citation>
    <scope>NUCLEOTIDE SEQUENCE</scope>
    <source>
        <strain evidence="12">BECK_SA2B12</strain>
        <strain evidence="10">BECK_SA2B15</strain>
        <strain evidence="11">BECK_SA2B20</strain>
    </source>
</reference>
<feature type="domain" description="ABC3 transporter permease C-terminal" evidence="8">
    <location>
        <begin position="375"/>
        <end position="498"/>
    </location>
</feature>
<evidence type="ECO:0000259" key="9">
    <source>
        <dbReference type="Pfam" id="PF12704"/>
    </source>
</evidence>
<dbReference type="GO" id="GO:0044874">
    <property type="term" value="P:lipoprotein localization to outer membrane"/>
    <property type="evidence" value="ECO:0007669"/>
    <property type="project" value="TreeGrafter"/>
</dbReference>
<feature type="transmembrane region" description="Helical" evidence="7">
    <location>
        <begin position="465"/>
        <end position="487"/>
    </location>
</feature>
<evidence type="ECO:0000256" key="6">
    <source>
        <dbReference type="ARBA" id="ARBA00023136"/>
    </source>
</evidence>
<dbReference type="InterPro" id="IPR003838">
    <property type="entry name" value="ABC3_permease_C"/>
</dbReference>
<dbReference type="Pfam" id="PF12704">
    <property type="entry name" value="MacB_PCD"/>
    <property type="match status" value="1"/>
</dbReference>
<dbReference type="GO" id="GO:0098797">
    <property type="term" value="C:plasma membrane protein complex"/>
    <property type="evidence" value="ECO:0007669"/>
    <property type="project" value="TreeGrafter"/>
</dbReference>
<name>A0A450U7T4_9GAMM</name>
<comment type="similarity">
    <text evidence="2">Belongs to the ABC-4 integral membrane protein family. LolC/E subfamily.</text>
</comment>
<evidence type="ECO:0000256" key="3">
    <source>
        <dbReference type="ARBA" id="ARBA00022475"/>
    </source>
</evidence>
<keyword evidence="3" id="KW-1003">Cell membrane</keyword>
<keyword evidence="5 7" id="KW-1133">Transmembrane helix</keyword>
<evidence type="ECO:0000256" key="4">
    <source>
        <dbReference type="ARBA" id="ARBA00022692"/>
    </source>
</evidence>
<keyword evidence="4 7" id="KW-0812">Transmembrane</keyword>
<evidence type="ECO:0000256" key="1">
    <source>
        <dbReference type="ARBA" id="ARBA00004651"/>
    </source>
</evidence>
<feature type="domain" description="MacB-like periplasmic core" evidence="9">
    <location>
        <begin position="19"/>
        <end position="217"/>
    </location>
</feature>
<dbReference type="Pfam" id="PF02687">
    <property type="entry name" value="FtsX"/>
    <property type="match status" value="1"/>
</dbReference>
<evidence type="ECO:0000256" key="5">
    <source>
        <dbReference type="ARBA" id="ARBA00022989"/>
    </source>
</evidence>
<keyword evidence="6 7" id="KW-0472">Membrane</keyword>
<evidence type="ECO:0000256" key="2">
    <source>
        <dbReference type="ARBA" id="ARBA00005236"/>
    </source>
</evidence>
<feature type="transmembrane region" description="Helical" evidence="7">
    <location>
        <begin position="373"/>
        <end position="396"/>
    </location>
</feature>
<evidence type="ECO:0000313" key="10">
    <source>
        <dbReference type="EMBL" id="VFJ87830.1"/>
    </source>
</evidence>
<dbReference type="InterPro" id="IPR025857">
    <property type="entry name" value="MacB_PCD"/>
</dbReference>
<evidence type="ECO:0000313" key="11">
    <source>
        <dbReference type="EMBL" id="VFJ89539.1"/>
    </source>
</evidence>
<dbReference type="EMBL" id="CAADFG010000005">
    <property type="protein sequence ID" value="VFJ87830.1"/>
    <property type="molecule type" value="Genomic_DNA"/>
</dbReference>
<dbReference type="EMBL" id="CAADFJ010000005">
    <property type="protein sequence ID" value="VFJ96228.1"/>
    <property type="molecule type" value="Genomic_DNA"/>
</dbReference>
<dbReference type="PANTHER" id="PTHR30489">
    <property type="entry name" value="LIPOPROTEIN-RELEASING SYSTEM TRANSMEMBRANE PROTEIN LOLE"/>
    <property type="match status" value="1"/>
</dbReference>
<evidence type="ECO:0000259" key="8">
    <source>
        <dbReference type="Pfam" id="PF02687"/>
    </source>
</evidence>
<dbReference type="InterPro" id="IPR051447">
    <property type="entry name" value="Lipoprotein-release_system"/>
</dbReference>
<evidence type="ECO:0000313" key="12">
    <source>
        <dbReference type="EMBL" id="VFJ96228.1"/>
    </source>
</evidence>
<sequence length="505" mass="55104">MTDILKIATRNLLRYKRRTLLTSLLITVGLVAVMLFVAIAGSFKSMMVGQFTDSMVGHMQVHRRGYVGAMESLPVDRNMRPRMLVKLYRELDNLEGIEAWSPRVKMMAMFSNFASTTSIRMNGVDPVRELATVPLVANRVLEGGQVTPLVERGKIQVPELIAKGMKVKVGDTVVLVATNKKGSVNGRTFLVRGILESISGPGGRDGYMHIDDARALLRMEDEEVEAQVLAEHDYVTLAPEPREPDVLKLEEPLKAPEPADAPAAQSAADPAEEEWDIDAILAGAAGPGPPERAGYLAETKALFAHRGWGRPAEVSEIAIRLEDPGMRDVLRAALTARVADIKNKRNMSIFQVHPWQKFVPFSKIAKMIDLMTLFIKIILISVVLISVMNVLLMAVYERIREIGTMSAIGTGPGTVLSLFVSEGFLLGLLGTVVGSIVSLSTVWILNAVTLTFSFGRQENLVLAPTIAASDVMTIALLTILVAALASLQPAWKASRMDPIIALRHV</sequence>
<dbReference type="PANTHER" id="PTHR30489:SF0">
    <property type="entry name" value="LIPOPROTEIN-RELEASING SYSTEM TRANSMEMBRANE PROTEIN LOLE"/>
    <property type="match status" value="1"/>
</dbReference>
<gene>
    <name evidence="10" type="ORF">BECKH772A_GA0070896_1000529</name>
    <name evidence="11" type="ORF">BECKH772B_GA0070898_1000529</name>
    <name evidence="12" type="ORF">BECKH772C_GA0070978_1000529</name>
</gene>
<dbReference type="EMBL" id="CAADFI010000005">
    <property type="protein sequence ID" value="VFJ89539.1"/>
    <property type="molecule type" value="Genomic_DNA"/>
</dbReference>
<protein>
    <submittedName>
        <fullName evidence="10">FtsX-like permease family protein</fullName>
    </submittedName>
</protein>
<dbReference type="AlphaFoldDB" id="A0A450U7T4"/>
<organism evidence="10">
    <name type="scientific">Candidatus Kentrum eta</name>
    <dbReference type="NCBI Taxonomy" id="2126337"/>
    <lineage>
        <taxon>Bacteria</taxon>
        <taxon>Pseudomonadati</taxon>
        <taxon>Pseudomonadota</taxon>
        <taxon>Gammaproteobacteria</taxon>
        <taxon>Candidatus Kentrum</taxon>
    </lineage>
</organism>
<feature type="transmembrane region" description="Helical" evidence="7">
    <location>
        <begin position="20"/>
        <end position="43"/>
    </location>
</feature>
<comment type="subcellular location">
    <subcellularLocation>
        <location evidence="1">Cell membrane</location>
        <topology evidence="1">Multi-pass membrane protein</topology>
    </subcellularLocation>
</comment>
<proteinExistence type="inferred from homology"/>
<evidence type="ECO:0000256" key="7">
    <source>
        <dbReference type="SAM" id="Phobius"/>
    </source>
</evidence>